<evidence type="ECO:0000313" key="2">
    <source>
        <dbReference type="Proteomes" id="UP000001933"/>
    </source>
</evidence>
<proteinExistence type="predicted"/>
<dbReference type="AlphaFoldDB" id="Q2LVS0"/>
<keyword evidence="2" id="KW-1185">Reference proteome</keyword>
<dbReference type="Proteomes" id="UP000001933">
    <property type="component" value="Chromosome"/>
</dbReference>
<dbReference type="KEGG" id="sat:SYN_03719"/>
<name>Q2LVS0_SYNAS</name>
<dbReference type="HOGENOM" id="CLU_3048745_0_0_7"/>
<accession>Q2LVS0</accession>
<evidence type="ECO:0000313" key="1">
    <source>
        <dbReference type="EMBL" id="ABC78177.1"/>
    </source>
</evidence>
<gene>
    <name evidence="1" type="ORF">SYN_03719</name>
</gene>
<sequence length="54" mass="5658">MKNGLIPLPCHQDAIIVGSAAGISAVAPGRPALSLSFRLDIASDPELEFHALYI</sequence>
<protein>
    <submittedName>
        <fullName evidence="1">Hypothetical cytosolic protein</fullName>
    </submittedName>
</protein>
<reference evidence="1 2" key="1">
    <citation type="journal article" date="2007" name="Proc. Natl. Acad. Sci. U.S.A.">
        <title>The genome of Syntrophus aciditrophicus: life at the thermodynamic limit of microbial growth.</title>
        <authorList>
            <person name="McInerney M.J."/>
            <person name="Rohlin L."/>
            <person name="Mouttaki H."/>
            <person name="Kim U."/>
            <person name="Krupp R.S."/>
            <person name="Rios-Hernandez L."/>
            <person name="Sieber J."/>
            <person name="Struchtemeyer C.G."/>
            <person name="Bhattacharyya A."/>
            <person name="Campbell J.W."/>
            <person name="Gunsalus R.P."/>
        </authorList>
    </citation>
    <scope>NUCLEOTIDE SEQUENCE [LARGE SCALE GENOMIC DNA]</scope>
    <source>
        <strain evidence="1 2">SB</strain>
    </source>
</reference>
<dbReference type="EMBL" id="CP000252">
    <property type="protein sequence ID" value="ABC78177.1"/>
    <property type="molecule type" value="Genomic_DNA"/>
</dbReference>
<dbReference type="InParanoid" id="Q2LVS0"/>
<organism evidence="1 2">
    <name type="scientific">Syntrophus aciditrophicus (strain SB)</name>
    <dbReference type="NCBI Taxonomy" id="56780"/>
    <lineage>
        <taxon>Bacteria</taxon>
        <taxon>Pseudomonadati</taxon>
        <taxon>Thermodesulfobacteriota</taxon>
        <taxon>Syntrophia</taxon>
        <taxon>Syntrophales</taxon>
        <taxon>Syntrophaceae</taxon>
        <taxon>Syntrophus</taxon>
    </lineage>
</organism>